<keyword evidence="1" id="KW-0472">Membrane</keyword>
<name>J9DUT0_WUCBA</name>
<comment type="caution">
    <text evidence="2">The sequence shown here is derived from an EMBL/GenBank/DDBJ whole genome shotgun (WGS) entry which is preliminary data.</text>
</comment>
<protein>
    <submittedName>
        <fullName evidence="2">Uncharacterized protein</fullName>
    </submittedName>
</protein>
<sequence>MFLSIFGVFLYNRAKQREKEYRGLPKSQTDLTISDTSSVFLNGSAIYNDGFTGQLSSVDLIQMICWFPKFFLRWAVVAIFVAILICLFAGHPDIR</sequence>
<evidence type="ECO:0000256" key="1">
    <source>
        <dbReference type="SAM" id="Phobius"/>
    </source>
</evidence>
<keyword evidence="1" id="KW-1133">Transmembrane helix</keyword>
<dbReference type="Proteomes" id="UP000004810">
    <property type="component" value="Unassembled WGS sequence"/>
</dbReference>
<keyword evidence="1" id="KW-0812">Transmembrane</keyword>
<reference evidence="2" key="1">
    <citation type="submission" date="2012-08" db="EMBL/GenBank/DDBJ databases">
        <title>The Genome Sequence of Wuchereria bancrofti.</title>
        <authorList>
            <consortium name="The Broad Institute Genome Sequencing Platform"/>
            <consortium name="Broad Institute Genome Sequencing Center for Infectious Disease"/>
            <person name="Nutman T.B."/>
            <person name="Fink D.L."/>
            <person name="Russ C."/>
            <person name="Young S."/>
            <person name="Zeng Q."/>
            <person name="Koehrsen M."/>
            <person name="Alvarado L."/>
            <person name="Berlin A."/>
            <person name="Borenstein D."/>
            <person name="Chapman S.B."/>
            <person name="Chen Z."/>
            <person name="Engels R."/>
            <person name="Freedman E."/>
            <person name="Gellesch M."/>
            <person name="Goldberg J."/>
            <person name="Griggs A."/>
            <person name="Gujja S."/>
            <person name="Heilman E.R."/>
            <person name="Heiman D."/>
            <person name="Hepburn T."/>
            <person name="Howarth C."/>
            <person name="Jen D."/>
            <person name="Larson L."/>
            <person name="Lewis B."/>
            <person name="Mehta T."/>
            <person name="Park D."/>
            <person name="Pearson M."/>
            <person name="Richards J."/>
            <person name="Roberts A."/>
            <person name="Saif S."/>
            <person name="Shea T."/>
            <person name="Shenoy N."/>
            <person name="Sisk P."/>
            <person name="Stolte C."/>
            <person name="Sykes S."/>
            <person name="Walk T."/>
            <person name="White J."/>
            <person name="Yandava C."/>
            <person name="Haas B."/>
            <person name="Henn M.R."/>
            <person name="Nusbaum C."/>
            <person name="Birren B."/>
        </authorList>
    </citation>
    <scope>NUCLEOTIDE SEQUENCE</scope>
</reference>
<dbReference type="EMBL" id="ADBV01014019">
    <property type="protein sequence ID" value="EJW73461.1"/>
    <property type="molecule type" value="Genomic_DNA"/>
</dbReference>
<feature type="transmembrane region" description="Helical" evidence="1">
    <location>
        <begin position="70"/>
        <end position="90"/>
    </location>
</feature>
<accession>J9DUT0</accession>
<evidence type="ECO:0000313" key="2">
    <source>
        <dbReference type="EMBL" id="EJW73461.1"/>
    </source>
</evidence>
<gene>
    <name evidence="2" type="ORF">WUBG_15633</name>
</gene>
<proteinExistence type="predicted"/>
<organism evidence="2">
    <name type="scientific">Wuchereria bancrofti</name>
    <dbReference type="NCBI Taxonomy" id="6293"/>
    <lineage>
        <taxon>Eukaryota</taxon>
        <taxon>Metazoa</taxon>
        <taxon>Ecdysozoa</taxon>
        <taxon>Nematoda</taxon>
        <taxon>Chromadorea</taxon>
        <taxon>Rhabditida</taxon>
        <taxon>Spirurina</taxon>
        <taxon>Spiruromorpha</taxon>
        <taxon>Filarioidea</taxon>
        <taxon>Onchocercidae</taxon>
        <taxon>Wuchereria</taxon>
    </lineage>
</organism>
<dbReference type="AlphaFoldDB" id="J9DUT0"/>